<dbReference type="PROSITE" id="PS50850">
    <property type="entry name" value="MFS"/>
    <property type="match status" value="1"/>
</dbReference>
<dbReference type="GO" id="GO:0016020">
    <property type="term" value="C:membrane"/>
    <property type="evidence" value="ECO:0007669"/>
    <property type="project" value="UniProtKB-SubCell"/>
</dbReference>
<evidence type="ECO:0000313" key="8">
    <source>
        <dbReference type="EMBL" id="KAJ8604852.1"/>
    </source>
</evidence>
<evidence type="ECO:0000256" key="1">
    <source>
        <dbReference type="ARBA" id="ARBA00004141"/>
    </source>
</evidence>
<keyword evidence="5 6" id="KW-0472">Membrane</keyword>
<dbReference type="InterPro" id="IPR011701">
    <property type="entry name" value="MFS"/>
</dbReference>
<dbReference type="InterPro" id="IPR001958">
    <property type="entry name" value="Tet-R_TetA/multi-R_MdtG-like"/>
</dbReference>
<reference evidence="8" key="1">
    <citation type="submission" date="2023-01" db="EMBL/GenBank/DDBJ databases">
        <title>Metagenome sequencing of chrysophaentin producing Chrysophaeum taylorii.</title>
        <authorList>
            <person name="Davison J."/>
            <person name="Bewley C."/>
        </authorList>
    </citation>
    <scope>NUCLEOTIDE SEQUENCE</scope>
    <source>
        <strain evidence="8">NIES-1699</strain>
    </source>
</reference>
<evidence type="ECO:0000256" key="2">
    <source>
        <dbReference type="ARBA" id="ARBA00022448"/>
    </source>
</evidence>
<dbReference type="AlphaFoldDB" id="A0AAD7XLP3"/>
<dbReference type="GO" id="GO:0022857">
    <property type="term" value="F:transmembrane transporter activity"/>
    <property type="evidence" value="ECO:0007669"/>
    <property type="project" value="InterPro"/>
</dbReference>
<evidence type="ECO:0000313" key="9">
    <source>
        <dbReference type="Proteomes" id="UP001230188"/>
    </source>
</evidence>
<gene>
    <name evidence="8" type="ORF">CTAYLR_001081</name>
</gene>
<feature type="domain" description="Major facilitator superfamily (MFS) profile" evidence="7">
    <location>
        <begin position="34"/>
        <end position="429"/>
    </location>
</feature>
<keyword evidence="9" id="KW-1185">Reference proteome</keyword>
<dbReference type="Proteomes" id="UP001230188">
    <property type="component" value="Unassembled WGS sequence"/>
</dbReference>
<feature type="transmembrane region" description="Helical" evidence="6">
    <location>
        <begin position="285"/>
        <end position="304"/>
    </location>
</feature>
<proteinExistence type="predicted"/>
<evidence type="ECO:0000256" key="6">
    <source>
        <dbReference type="SAM" id="Phobius"/>
    </source>
</evidence>
<evidence type="ECO:0000256" key="5">
    <source>
        <dbReference type="ARBA" id="ARBA00023136"/>
    </source>
</evidence>
<keyword evidence="3 6" id="KW-0812">Transmembrane</keyword>
<dbReference type="InterPro" id="IPR020846">
    <property type="entry name" value="MFS_dom"/>
</dbReference>
<feature type="transmembrane region" description="Helical" evidence="6">
    <location>
        <begin position="101"/>
        <end position="119"/>
    </location>
</feature>
<feature type="transmembrane region" description="Helical" evidence="6">
    <location>
        <begin position="192"/>
        <end position="214"/>
    </location>
</feature>
<protein>
    <recommendedName>
        <fullName evidence="7">Major facilitator superfamily (MFS) profile domain-containing protein</fullName>
    </recommendedName>
</protein>
<keyword evidence="2" id="KW-0813">Transport</keyword>
<keyword evidence="4 6" id="KW-1133">Transmembrane helix</keyword>
<dbReference type="PANTHER" id="PTHR23504:SF15">
    <property type="entry name" value="MAJOR FACILITATOR SUPERFAMILY (MFS) PROFILE DOMAIN-CONTAINING PROTEIN"/>
    <property type="match status" value="1"/>
</dbReference>
<organism evidence="8 9">
    <name type="scientific">Chrysophaeum taylorii</name>
    <dbReference type="NCBI Taxonomy" id="2483200"/>
    <lineage>
        <taxon>Eukaryota</taxon>
        <taxon>Sar</taxon>
        <taxon>Stramenopiles</taxon>
        <taxon>Ochrophyta</taxon>
        <taxon>Pelagophyceae</taxon>
        <taxon>Pelagomonadales</taxon>
        <taxon>Pelagomonadaceae</taxon>
        <taxon>Chrysophaeum</taxon>
    </lineage>
</organism>
<dbReference type="SUPFAM" id="SSF103473">
    <property type="entry name" value="MFS general substrate transporter"/>
    <property type="match status" value="1"/>
</dbReference>
<feature type="transmembrane region" description="Helical" evidence="6">
    <location>
        <begin position="71"/>
        <end position="89"/>
    </location>
</feature>
<dbReference type="Pfam" id="PF07690">
    <property type="entry name" value="MFS_1"/>
    <property type="match status" value="2"/>
</dbReference>
<evidence type="ECO:0000259" key="7">
    <source>
        <dbReference type="PROSITE" id="PS50850"/>
    </source>
</evidence>
<feature type="transmembrane region" description="Helical" evidence="6">
    <location>
        <begin position="31"/>
        <end position="51"/>
    </location>
</feature>
<feature type="transmembrane region" description="Helical" evidence="6">
    <location>
        <begin position="164"/>
        <end position="186"/>
    </location>
</feature>
<comment type="caution">
    <text evidence="8">The sequence shown here is derived from an EMBL/GenBank/DDBJ whole genome shotgun (WGS) entry which is preliminary data.</text>
</comment>
<dbReference type="PRINTS" id="PR01035">
    <property type="entry name" value="TCRTETA"/>
</dbReference>
<comment type="subcellular location">
    <subcellularLocation>
        <location evidence="1">Membrane</location>
        <topology evidence="1">Multi-pass membrane protein</topology>
    </subcellularLocation>
</comment>
<sequence>MGASSVRNAARREDEDLSVAAAVDKKASRGLPISVAAILSAAFLNLLGFTMAGPINPQLAAHFGLTAGSKVGALTAAYPFGMVFGLLLWPWVSDRRGMRQPVLVGSLAGVGCGLALQATCLELEWPLWSFLGLRALSGACAGASPVAKAFLADVATPDELPRWLAWREASATLAFIVGPSLGGFLYCATGSLGAVVGATSGGSLLAALVVALFATTPRTRHVRHHNDNVIPAGYDGSACPLGTRLLAAVATIVCVSTLENAGSATWDAFGAVVAQQRYGLGPSEVGALLTAGACASFAVSTLAFDRVSRAVGIVPTAVFGLALVGLGLVGVGAASTSLHAFVLAASLYQLGKPLYAPTLPTLLLRCVPPHRRGLAMGVDSIFNTLARAISPILLGALLHARGDTACFAVAGALVLSAAGLASLRGIQVNTSKRLAAASSTAPGSTSSSSF</sequence>
<feature type="transmembrane region" description="Helical" evidence="6">
    <location>
        <begin position="310"/>
        <end position="331"/>
    </location>
</feature>
<feature type="transmembrane region" description="Helical" evidence="6">
    <location>
        <begin position="405"/>
        <end position="423"/>
    </location>
</feature>
<dbReference type="Gene3D" id="1.20.1250.20">
    <property type="entry name" value="MFS general substrate transporter like domains"/>
    <property type="match status" value="1"/>
</dbReference>
<name>A0AAD7XLP3_9STRA</name>
<evidence type="ECO:0000256" key="4">
    <source>
        <dbReference type="ARBA" id="ARBA00022989"/>
    </source>
</evidence>
<dbReference type="EMBL" id="JAQMWT010000322">
    <property type="protein sequence ID" value="KAJ8604852.1"/>
    <property type="molecule type" value="Genomic_DNA"/>
</dbReference>
<dbReference type="InterPro" id="IPR036259">
    <property type="entry name" value="MFS_trans_sf"/>
</dbReference>
<accession>A0AAD7XLP3</accession>
<evidence type="ECO:0000256" key="3">
    <source>
        <dbReference type="ARBA" id="ARBA00022692"/>
    </source>
</evidence>
<dbReference type="PANTHER" id="PTHR23504">
    <property type="entry name" value="MAJOR FACILITATOR SUPERFAMILY DOMAIN-CONTAINING PROTEIN 10"/>
    <property type="match status" value="1"/>
</dbReference>